<dbReference type="EMBL" id="QFFI01000029">
    <property type="protein sequence ID" value="PWG61641.1"/>
    <property type="molecule type" value="Genomic_DNA"/>
</dbReference>
<dbReference type="SMART" id="SM00155">
    <property type="entry name" value="PLDc"/>
    <property type="match status" value="2"/>
</dbReference>
<evidence type="ECO:0000313" key="2">
    <source>
        <dbReference type="EMBL" id="PWG61641.1"/>
    </source>
</evidence>
<organism evidence="2 3">
    <name type="scientific">Sediminicurvatus halobius</name>
    <dbReference type="NCBI Taxonomy" id="2182432"/>
    <lineage>
        <taxon>Bacteria</taxon>
        <taxon>Pseudomonadati</taxon>
        <taxon>Pseudomonadota</taxon>
        <taxon>Gammaproteobacteria</taxon>
        <taxon>Chromatiales</taxon>
        <taxon>Ectothiorhodospiraceae</taxon>
        <taxon>Sediminicurvatus</taxon>
    </lineage>
</organism>
<evidence type="ECO:0000313" key="3">
    <source>
        <dbReference type="Proteomes" id="UP000245474"/>
    </source>
</evidence>
<dbReference type="Proteomes" id="UP000245474">
    <property type="component" value="Unassembled WGS sequence"/>
</dbReference>
<dbReference type="PROSITE" id="PS50035">
    <property type="entry name" value="PLD"/>
    <property type="match status" value="2"/>
</dbReference>
<dbReference type="GO" id="GO:0032049">
    <property type="term" value="P:cardiolipin biosynthetic process"/>
    <property type="evidence" value="ECO:0007669"/>
    <property type="project" value="UniProtKB-ARBA"/>
</dbReference>
<dbReference type="Pfam" id="PF13091">
    <property type="entry name" value="PLDc_2"/>
    <property type="match status" value="2"/>
</dbReference>
<accession>A0A2U2MXK4</accession>
<reference evidence="2 3" key="1">
    <citation type="submission" date="2018-05" db="EMBL/GenBank/DDBJ databases">
        <title>Spiribacter halobius sp. nov., a moderately halophilic bacterium isolated from marine solar saltern.</title>
        <authorList>
            <person name="Zheng W.-S."/>
            <person name="Lu D.-C."/>
            <person name="Du Z.-J."/>
        </authorList>
    </citation>
    <scope>NUCLEOTIDE SEQUENCE [LARGE SCALE GENOMIC DNA]</scope>
    <source>
        <strain evidence="2 3">E85</strain>
    </source>
</reference>
<sequence length="374" mass="43602">MSGGDVSGLHGDRRRSAVTAAFPKEVFTEGDELYGRMLAEIGAARREVCLETYIYCDDAVGRRFARALAERAEAGVRVRLLVDAFGSLGCFPRALEDELRRTGVRVRRFHRWQWRNPLRYNRRDHRKLLVVDGQAAYLGGFNIHAESSRRAVGERRWRDTHVRFAGALARDAAEQFDLFWYRRWRRHQPLRLPATDVLAGNHNAYARRRLRYFIDDILETARRQVWLTTPYFVPDHAMQRRLVEAAGRGVDVRILVPGKNDIRLVRWASHAAYARLLGGGVRLFEYRPRLLHAKTVVADGEWSMVGTANLDYRSFRDNYELNLISSDPALCARLEESFRADLRESIEVHPRRWQERHRLEHLAEAVGWFARRWL</sequence>
<protein>
    <submittedName>
        <fullName evidence="2">Cardiolipin synthase B</fullName>
    </submittedName>
</protein>
<dbReference type="PANTHER" id="PTHR21248">
    <property type="entry name" value="CARDIOLIPIN SYNTHASE"/>
    <property type="match status" value="1"/>
</dbReference>
<dbReference type="Gene3D" id="3.30.870.10">
    <property type="entry name" value="Endonuclease Chain A"/>
    <property type="match status" value="2"/>
</dbReference>
<name>A0A2U2MXK4_9GAMM</name>
<dbReference type="InterPro" id="IPR025202">
    <property type="entry name" value="PLD-like_dom"/>
</dbReference>
<dbReference type="RefSeq" id="WP_109679706.1">
    <property type="nucleotide sequence ID" value="NZ_CP086615.1"/>
</dbReference>
<dbReference type="InterPro" id="IPR001736">
    <property type="entry name" value="PLipase_D/transphosphatidylase"/>
</dbReference>
<comment type="caution">
    <text evidence="2">The sequence shown here is derived from an EMBL/GenBank/DDBJ whole genome shotgun (WGS) entry which is preliminary data.</text>
</comment>
<dbReference type="OrthoDB" id="9762009at2"/>
<feature type="domain" description="PLD phosphodiesterase" evidence="1">
    <location>
        <begin position="287"/>
        <end position="314"/>
    </location>
</feature>
<dbReference type="PANTHER" id="PTHR21248:SF22">
    <property type="entry name" value="PHOSPHOLIPASE D"/>
    <property type="match status" value="1"/>
</dbReference>
<dbReference type="GO" id="GO:0008808">
    <property type="term" value="F:cardiolipin synthase activity"/>
    <property type="evidence" value="ECO:0007669"/>
    <property type="project" value="TreeGrafter"/>
</dbReference>
<gene>
    <name evidence="2" type="ORF">DEM34_15310</name>
</gene>
<evidence type="ECO:0000259" key="1">
    <source>
        <dbReference type="PROSITE" id="PS50035"/>
    </source>
</evidence>
<dbReference type="CDD" id="cd09110">
    <property type="entry name" value="PLDc_CLS_1"/>
    <property type="match status" value="1"/>
</dbReference>
<dbReference type="GO" id="GO:0016020">
    <property type="term" value="C:membrane"/>
    <property type="evidence" value="ECO:0007669"/>
    <property type="project" value="TreeGrafter"/>
</dbReference>
<dbReference type="CDD" id="cd09159">
    <property type="entry name" value="PLDc_ybhO_like_2"/>
    <property type="match status" value="1"/>
</dbReference>
<feature type="domain" description="PLD phosphodiesterase" evidence="1">
    <location>
        <begin position="120"/>
        <end position="147"/>
    </location>
</feature>
<proteinExistence type="predicted"/>
<keyword evidence="3" id="KW-1185">Reference proteome</keyword>
<dbReference type="SUPFAM" id="SSF56024">
    <property type="entry name" value="Phospholipase D/nuclease"/>
    <property type="match status" value="2"/>
</dbReference>
<dbReference type="AlphaFoldDB" id="A0A2U2MXK4"/>